<dbReference type="InterPro" id="IPR036890">
    <property type="entry name" value="HATPase_C_sf"/>
</dbReference>
<organism evidence="2 3">
    <name type="scientific">Pan troglodytes</name>
    <name type="common">Chimpanzee</name>
    <dbReference type="NCBI Taxonomy" id="9598"/>
    <lineage>
        <taxon>Eukaryota</taxon>
        <taxon>Metazoa</taxon>
        <taxon>Chordata</taxon>
        <taxon>Craniata</taxon>
        <taxon>Vertebrata</taxon>
        <taxon>Euteleostomi</taxon>
        <taxon>Mammalia</taxon>
        <taxon>Eutheria</taxon>
        <taxon>Euarchontoglires</taxon>
        <taxon>Primates</taxon>
        <taxon>Haplorrhini</taxon>
        <taxon>Catarrhini</taxon>
        <taxon>Hominidae</taxon>
        <taxon>Pan</taxon>
    </lineage>
</organism>
<accession>A0A2J8IS72</accession>
<dbReference type="EMBL" id="NBAG03000611">
    <property type="protein sequence ID" value="PNI13344.1"/>
    <property type="molecule type" value="Genomic_DNA"/>
</dbReference>
<name>A0A2J8IS72_PANTR</name>
<dbReference type="PANTHER" id="PTHR10073:SF54">
    <property type="entry name" value="PMS1 PROTEIN HOMOLOG 1"/>
    <property type="match status" value="1"/>
</dbReference>
<proteinExistence type="inferred from homology"/>
<evidence type="ECO:0000313" key="2">
    <source>
        <dbReference type="EMBL" id="PNI13344.1"/>
    </source>
</evidence>
<comment type="similarity">
    <text evidence="1">Belongs to the DNA mismatch repair MutL/HexB family.</text>
</comment>
<reference evidence="2 3" key="1">
    <citation type="submission" date="2017-12" db="EMBL/GenBank/DDBJ databases">
        <title>High-resolution comparative analysis of great ape genomes.</title>
        <authorList>
            <person name="Pollen A."/>
            <person name="Hastie A."/>
            <person name="Hormozdiari F."/>
            <person name="Dougherty M."/>
            <person name="Liu R."/>
            <person name="Chaisson M."/>
            <person name="Hoppe E."/>
            <person name="Hill C."/>
            <person name="Pang A."/>
            <person name="Hillier L."/>
            <person name="Baker C."/>
            <person name="Armstrong J."/>
            <person name="Shendure J."/>
            <person name="Paten B."/>
            <person name="Wilson R."/>
            <person name="Chao H."/>
            <person name="Schneider V."/>
            <person name="Ventura M."/>
            <person name="Kronenberg Z."/>
            <person name="Murali S."/>
            <person name="Gordon D."/>
            <person name="Cantsilieris S."/>
            <person name="Munson K."/>
            <person name="Nelson B."/>
            <person name="Raja A."/>
            <person name="Underwood J."/>
            <person name="Diekhans M."/>
            <person name="Fiddes I."/>
            <person name="Haussler D."/>
            <person name="Eichler E."/>
        </authorList>
    </citation>
    <scope>NUCLEOTIDE SEQUENCE [LARGE SCALE GENOMIC DNA]</scope>
    <source>
        <strain evidence="2">Yerkes chimp pedigree #C0471</strain>
    </source>
</reference>
<sequence>MKQLPAATVRLLSSSQIITSVVSVVKELIENSLDAGATSVDVKLVQL</sequence>
<dbReference type="Proteomes" id="UP000236370">
    <property type="component" value="Unassembled WGS sequence"/>
</dbReference>
<protein>
    <submittedName>
        <fullName evidence="2">PMS1 isoform 16</fullName>
    </submittedName>
</protein>
<dbReference type="GO" id="GO:0140664">
    <property type="term" value="F:ATP-dependent DNA damage sensor activity"/>
    <property type="evidence" value="ECO:0007669"/>
    <property type="project" value="InterPro"/>
</dbReference>
<evidence type="ECO:0000313" key="3">
    <source>
        <dbReference type="Proteomes" id="UP000236370"/>
    </source>
</evidence>
<dbReference type="InterPro" id="IPR038973">
    <property type="entry name" value="MutL/Mlh/Pms-like"/>
</dbReference>
<dbReference type="GO" id="GO:0006298">
    <property type="term" value="P:mismatch repair"/>
    <property type="evidence" value="ECO:0007669"/>
    <property type="project" value="InterPro"/>
</dbReference>
<dbReference type="GO" id="GO:0032300">
    <property type="term" value="C:mismatch repair complex"/>
    <property type="evidence" value="ECO:0007669"/>
    <property type="project" value="InterPro"/>
</dbReference>
<evidence type="ECO:0000256" key="1">
    <source>
        <dbReference type="ARBA" id="ARBA00006082"/>
    </source>
</evidence>
<dbReference type="GO" id="GO:0016887">
    <property type="term" value="F:ATP hydrolysis activity"/>
    <property type="evidence" value="ECO:0007669"/>
    <property type="project" value="InterPro"/>
</dbReference>
<comment type="caution">
    <text evidence="2">The sequence shown here is derived from an EMBL/GenBank/DDBJ whole genome shotgun (WGS) entry which is preliminary data.</text>
</comment>
<dbReference type="FunFam" id="3.30.565.10:FF:000312">
    <property type="entry name" value="PMS1 protein homolog 1"/>
    <property type="match status" value="1"/>
</dbReference>
<dbReference type="AlphaFoldDB" id="A0A2J8IS72"/>
<dbReference type="SUPFAM" id="SSF55874">
    <property type="entry name" value="ATPase domain of HSP90 chaperone/DNA topoisomerase II/histidine kinase"/>
    <property type="match status" value="1"/>
</dbReference>
<dbReference type="PANTHER" id="PTHR10073">
    <property type="entry name" value="DNA MISMATCH REPAIR PROTEIN MLH, PMS, MUTL"/>
    <property type="match status" value="1"/>
</dbReference>
<gene>
    <name evidence="2" type="ORF">CK820_G0053696</name>
</gene>
<dbReference type="Gene3D" id="3.30.565.10">
    <property type="entry name" value="Histidine kinase-like ATPase, C-terminal domain"/>
    <property type="match status" value="1"/>
</dbReference>
<dbReference type="SMR" id="A0A2J8IS72"/>